<dbReference type="GO" id="GO:0003729">
    <property type="term" value="F:mRNA binding"/>
    <property type="evidence" value="ECO:0007669"/>
    <property type="project" value="TreeGrafter"/>
</dbReference>
<dbReference type="InterPro" id="IPR036612">
    <property type="entry name" value="KH_dom_type_1_sf"/>
</dbReference>
<feature type="domain" description="K Homology" evidence="4">
    <location>
        <begin position="780"/>
        <end position="869"/>
    </location>
</feature>
<dbReference type="CDD" id="cd00105">
    <property type="entry name" value="KH-I"/>
    <property type="match status" value="1"/>
</dbReference>
<dbReference type="CDD" id="cd22408">
    <property type="entry name" value="KH-I_Vigilin_rpt4"/>
    <property type="match status" value="1"/>
</dbReference>
<dbReference type="CDD" id="cd22448">
    <property type="entry name" value="KH-I_ScSCP160_rpt3"/>
    <property type="match status" value="1"/>
</dbReference>
<feature type="compositionally biased region" description="Low complexity" evidence="3">
    <location>
        <begin position="129"/>
        <end position="142"/>
    </location>
</feature>
<feature type="domain" description="K Homology" evidence="4">
    <location>
        <begin position="1215"/>
        <end position="1284"/>
    </location>
</feature>
<feature type="domain" description="K Homology" evidence="4">
    <location>
        <begin position="874"/>
        <end position="947"/>
    </location>
</feature>
<dbReference type="Pfam" id="PF22952">
    <property type="entry name" value="KH_11"/>
    <property type="match status" value="1"/>
</dbReference>
<feature type="domain" description="K Homology" evidence="4">
    <location>
        <begin position="1032"/>
        <end position="1100"/>
    </location>
</feature>
<feature type="domain" description="K Homology" evidence="4">
    <location>
        <begin position="232"/>
        <end position="306"/>
    </location>
</feature>
<name>A0A194WWU4_MOLSC</name>
<dbReference type="OrthoDB" id="10027144at2759"/>
<evidence type="ECO:0000259" key="4">
    <source>
        <dbReference type="SMART" id="SM00322"/>
    </source>
</evidence>
<dbReference type="PANTHER" id="PTHR10627">
    <property type="entry name" value="SCP160"/>
    <property type="match status" value="1"/>
</dbReference>
<evidence type="ECO:0000313" key="5">
    <source>
        <dbReference type="EMBL" id="KUJ12448.1"/>
    </source>
</evidence>
<dbReference type="GeneID" id="28832649"/>
<evidence type="ECO:0000256" key="2">
    <source>
        <dbReference type="PROSITE-ProRule" id="PRU00117"/>
    </source>
</evidence>
<feature type="compositionally biased region" description="Low complexity" evidence="3">
    <location>
        <begin position="1299"/>
        <end position="1317"/>
    </location>
</feature>
<dbReference type="InterPro" id="IPR054548">
    <property type="entry name" value="SCP160-like_KH"/>
</dbReference>
<feature type="compositionally biased region" description="Basic and acidic residues" evidence="3">
    <location>
        <begin position="39"/>
        <end position="51"/>
    </location>
</feature>
<keyword evidence="1" id="KW-0677">Repeat</keyword>
<dbReference type="PROSITE" id="PS50084">
    <property type="entry name" value="KH_TYPE_1"/>
    <property type="match status" value="7"/>
</dbReference>
<dbReference type="Gene3D" id="3.30.1370.10">
    <property type="entry name" value="K Homology domain, type 1"/>
    <property type="match status" value="7"/>
</dbReference>
<feature type="domain" description="K Homology" evidence="4">
    <location>
        <begin position="310"/>
        <end position="396"/>
    </location>
</feature>
<feature type="compositionally biased region" description="Basic and acidic residues" evidence="3">
    <location>
        <begin position="76"/>
        <end position="89"/>
    </location>
</feature>
<feature type="domain" description="K Homology" evidence="4">
    <location>
        <begin position="951"/>
        <end position="1028"/>
    </location>
</feature>
<feature type="region of interest" description="Disordered" evidence="3">
    <location>
        <begin position="1"/>
        <end position="153"/>
    </location>
</feature>
<dbReference type="InterPro" id="IPR004088">
    <property type="entry name" value="KH_dom_type_1"/>
</dbReference>
<dbReference type="InParanoid" id="A0A194WWU4"/>
<feature type="compositionally biased region" description="Polar residues" evidence="3">
    <location>
        <begin position="1"/>
        <end position="16"/>
    </location>
</feature>
<feature type="region of interest" description="Disordered" evidence="3">
    <location>
        <begin position="818"/>
        <end position="855"/>
    </location>
</feature>
<dbReference type="Pfam" id="PF00013">
    <property type="entry name" value="KH_1"/>
    <property type="match status" value="6"/>
</dbReference>
<dbReference type="EMBL" id="KQ947424">
    <property type="protein sequence ID" value="KUJ12448.1"/>
    <property type="molecule type" value="Genomic_DNA"/>
</dbReference>
<dbReference type="SMART" id="SM00322">
    <property type="entry name" value="KH"/>
    <property type="match status" value="10"/>
</dbReference>
<feature type="domain" description="K Homology" evidence="4">
    <location>
        <begin position="708"/>
        <end position="776"/>
    </location>
</feature>
<dbReference type="FunCoup" id="A0A194WWU4">
    <property type="interactions" value="712"/>
</dbReference>
<reference evidence="5 6" key="1">
    <citation type="submission" date="2015-10" db="EMBL/GenBank/DDBJ databases">
        <title>Full genome of DAOMC 229536 Phialocephala scopiformis, a fungal endophyte of spruce producing the potent anti-insectan compound rugulosin.</title>
        <authorList>
            <consortium name="DOE Joint Genome Institute"/>
            <person name="Walker A.K."/>
            <person name="Frasz S.L."/>
            <person name="Seifert K.A."/>
            <person name="Miller J.D."/>
            <person name="Mondo S.J."/>
            <person name="Labutti K."/>
            <person name="Lipzen A."/>
            <person name="Dockter R."/>
            <person name="Kennedy M."/>
            <person name="Grigoriev I.V."/>
            <person name="Spatafora J.W."/>
        </authorList>
    </citation>
    <scope>NUCLEOTIDE SEQUENCE [LARGE SCALE GENOMIC DNA]</scope>
    <source>
        <strain evidence="5 6">CBS 120377</strain>
    </source>
</reference>
<keyword evidence="2" id="KW-0694">RNA-binding</keyword>
<dbReference type="PANTHER" id="PTHR10627:SF31">
    <property type="entry name" value="DODECA-SATELLITE-BINDING PROTEIN 1, ISOFORM A"/>
    <property type="match status" value="1"/>
</dbReference>
<dbReference type="RefSeq" id="XP_018066803.1">
    <property type="nucleotide sequence ID" value="XM_018222923.1"/>
</dbReference>
<protein>
    <recommendedName>
        <fullName evidence="4">K Homology domain-containing protein</fullName>
    </recommendedName>
</protein>
<sequence length="1317" mass="142139">MASTTSTAQNGVNGTDSGAPAHHEAHNPTVEEVPDESELNGKPHPQSEKTTLESVDDAAVAPTWAATPSAKAAGKRKAEEPTSKDKRPVLDTQSSELFPGLGGSKPAAAPSFNKSWGKGPVQVNGRSNGTPTTGASTPTSDAPTPPLSRGAPQSLASQIQAPLLVLQKHEVLPRTQMKKPLSDILKDINKKLRTNLTMTQGAGGVLEFRETSNAKEPLKQQAIRDLGQQIGVKSSVKVAIPRSARAHIIGKGGSMIKSLQESTGARIQMPKMDDEPADEDDDIDIVVEGNPMSVLLAKKAIESIANERSANVNTKLRTIPAEFYPFISRSASDLEDSHKVRIEIPPHSQWLPQSSDAATAGQPPVFVPAGGDNHISLNGDRLAVHAARAEIERLAEQLRTELAMRQFSLSRGQRDFVVGNRGMTPQDFLAQTQCALIMPPNASTDEVTIVGPAASLAAGIDFAEERASAVSNSDFSFSLPPVVARNFAQYLKERQEIERMEKAHEAYIVTSVDEDGEITYEILSQSGLNNKRAKDSMKEIFRAHPKERMAPLDVDPFFHAHLRRTISPEVRQQHGVHIVIPDGSPAGAPVLLVFEGPSSAETGYEIPRTLPTAQEKSAFKQGLADARTRILDIISKQAEIISTTIDVPRVHHDKLKKFIKEEQASRAEDEIPVRVSAAGTLVTLRGPAPAVESLAAKVNAFVEAAIADEKERGFVLPAFDFPQKHANQLIGKGGSHIRELRDKFDVEINVNEGQVELKGPKAKAEACKHHIQTLARQWADETTYTLKVDPKFHSELIGAQGALINRLQTKYKVQIHFPRSAKPVRDDQSSADAASVKGGRRDQAPDEVIVKGPKKGADEAREEILSLLQYYKDNSHEEKISVQASQIPSLIGQRGSGMDEIRQVSGARIDIPKAAKDQDPSARIEISIKGTKAQAQQAKKMIDEKRAVYDSTVVKSVEVDKKHHRALIGAGGSALRDIVGNAGGSDDKRELAKTVQFPKADADGNTIKVSGKEDLVDKIIAAMQQIVIDRESQTTETIDVPTDKHRSLIGRGGETKKDLEAKFKVAIDIPRQGSEQSGIKITGQPKDVEAAKAHIIDITKEQAGETVQVPRKVHHSVSDNGQFFRKLRNDHQVTVDHAGAKLPPRPSAEAPAWVLASDMPLITDEDVTDAHQFKTTSLSGSNDDGEIPWVFRGSPEGIAKAKTLLAAAIEQASKNDTMGHLTLPDPSTYRYVIGQGGSKVNSIRKATGCKITVPRDQAANQPIEIIGSAEGVEKARQLILKAVQDGSNNNNNGGGNRGANGRYGTAATTANGNGNWD</sequence>
<evidence type="ECO:0000256" key="1">
    <source>
        <dbReference type="ARBA" id="ARBA00022737"/>
    </source>
</evidence>
<dbReference type="STRING" id="149040.A0A194WWU4"/>
<feature type="domain" description="K Homology" evidence="4">
    <location>
        <begin position="401"/>
        <end position="468"/>
    </location>
</feature>
<feature type="region of interest" description="Disordered" evidence="3">
    <location>
        <begin position="1285"/>
        <end position="1317"/>
    </location>
</feature>
<feature type="domain" description="K Homology" evidence="4">
    <location>
        <begin position="1101"/>
        <end position="1210"/>
    </location>
</feature>
<dbReference type="GO" id="GO:0005737">
    <property type="term" value="C:cytoplasm"/>
    <property type="evidence" value="ECO:0007669"/>
    <property type="project" value="TreeGrafter"/>
</dbReference>
<evidence type="ECO:0000256" key="3">
    <source>
        <dbReference type="SAM" id="MobiDB-lite"/>
    </source>
</evidence>
<accession>A0A194WWU4</accession>
<keyword evidence="6" id="KW-1185">Reference proteome</keyword>
<dbReference type="Proteomes" id="UP000070700">
    <property type="component" value="Unassembled WGS sequence"/>
</dbReference>
<gene>
    <name evidence="5" type="ORF">LY89DRAFT_785807</name>
</gene>
<dbReference type="KEGG" id="psco:LY89DRAFT_785807"/>
<evidence type="ECO:0000313" key="6">
    <source>
        <dbReference type="Proteomes" id="UP000070700"/>
    </source>
</evidence>
<organism evidence="5 6">
    <name type="scientific">Mollisia scopiformis</name>
    <name type="common">Conifer needle endophyte fungus</name>
    <name type="synonym">Phialocephala scopiformis</name>
    <dbReference type="NCBI Taxonomy" id="149040"/>
    <lineage>
        <taxon>Eukaryota</taxon>
        <taxon>Fungi</taxon>
        <taxon>Dikarya</taxon>
        <taxon>Ascomycota</taxon>
        <taxon>Pezizomycotina</taxon>
        <taxon>Leotiomycetes</taxon>
        <taxon>Helotiales</taxon>
        <taxon>Mollisiaceae</taxon>
        <taxon>Mollisia</taxon>
    </lineage>
</organism>
<dbReference type="InterPro" id="IPR004087">
    <property type="entry name" value="KH_dom"/>
</dbReference>
<dbReference type="SUPFAM" id="SSF54791">
    <property type="entry name" value="Eukaryotic type KH-domain (KH-domain type I)"/>
    <property type="match status" value="8"/>
</dbReference>
<proteinExistence type="predicted"/>